<organism evidence="2 3">
    <name type="scientific">Longivirga aurantiaca</name>
    <dbReference type="NCBI Taxonomy" id="1837743"/>
    <lineage>
        <taxon>Bacteria</taxon>
        <taxon>Bacillati</taxon>
        <taxon>Actinomycetota</taxon>
        <taxon>Actinomycetes</taxon>
        <taxon>Sporichthyales</taxon>
        <taxon>Sporichthyaceae</taxon>
        <taxon>Longivirga</taxon>
    </lineage>
</organism>
<sequence>MSQPTSLETAAQLVRVLEQQGRTLAVAESLTGGLVAATIVGVPGASKVFRGGVVAYATEIKASVLGVDAGLIERVGAVDPDVADEMAYGVARLLGADYGLATTGVAGPDPQDGQPVGTVWISVVGPEGAQAATIGLELDPALGRQGIREAALDEALSAALDHIAL</sequence>
<feature type="domain" description="CinA C-terminal" evidence="1">
    <location>
        <begin position="9"/>
        <end position="158"/>
    </location>
</feature>
<accession>A0ABW1T0B3</accession>
<evidence type="ECO:0000313" key="2">
    <source>
        <dbReference type="EMBL" id="MFC6237961.1"/>
    </source>
</evidence>
<proteinExistence type="predicted"/>
<dbReference type="Pfam" id="PF02464">
    <property type="entry name" value="CinA"/>
    <property type="match status" value="1"/>
</dbReference>
<dbReference type="NCBIfam" id="TIGR00199">
    <property type="entry name" value="PncC_domain"/>
    <property type="match status" value="1"/>
</dbReference>
<evidence type="ECO:0000259" key="1">
    <source>
        <dbReference type="Pfam" id="PF02464"/>
    </source>
</evidence>
<dbReference type="SUPFAM" id="SSF142433">
    <property type="entry name" value="CinA-like"/>
    <property type="match status" value="1"/>
</dbReference>
<dbReference type="Proteomes" id="UP001596138">
    <property type="component" value="Unassembled WGS sequence"/>
</dbReference>
<evidence type="ECO:0000313" key="3">
    <source>
        <dbReference type="Proteomes" id="UP001596138"/>
    </source>
</evidence>
<dbReference type="EMBL" id="JBHSTI010000008">
    <property type="protein sequence ID" value="MFC6237961.1"/>
    <property type="molecule type" value="Genomic_DNA"/>
</dbReference>
<dbReference type="InterPro" id="IPR036653">
    <property type="entry name" value="CinA-like_C"/>
</dbReference>
<dbReference type="Gene3D" id="3.90.950.20">
    <property type="entry name" value="CinA-like"/>
    <property type="match status" value="1"/>
</dbReference>
<reference evidence="3" key="1">
    <citation type="journal article" date="2019" name="Int. J. Syst. Evol. Microbiol.">
        <title>The Global Catalogue of Microorganisms (GCM) 10K type strain sequencing project: providing services to taxonomists for standard genome sequencing and annotation.</title>
        <authorList>
            <consortium name="The Broad Institute Genomics Platform"/>
            <consortium name="The Broad Institute Genome Sequencing Center for Infectious Disease"/>
            <person name="Wu L."/>
            <person name="Ma J."/>
        </authorList>
    </citation>
    <scope>NUCLEOTIDE SEQUENCE [LARGE SCALE GENOMIC DNA]</scope>
    <source>
        <strain evidence="3">CGMCC 4.7317</strain>
    </source>
</reference>
<name>A0ABW1T0B3_9ACTN</name>
<comment type="caution">
    <text evidence="2">The sequence shown here is derived from an EMBL/GenBank/DDBJ whole genome shotgun (WGS) entry which is preliminary data.</text>
</comment>
<dbReference type="RefSeq" id="WP_386765737.1">
    <property type="nucleotide sequence ID" value="NZ_JBHSTI010000008.1"/>
</dbReference>
<dbReference type="InterPro" id="IPR008136">
    <property type="entry name" value="CinA_C"/>
</dbReference>
<protein>
    <submittedName>
        <fullName evidence="2">CinA family protein</fullName>
    </submittedName>
</protein>
<gene>
    <name evidence="2" type="ORF">ACFQGU_08730</name>
</gene>
<keyword evidence="3" id="KW-1185">Reference proteome</keyword>